<accession>A0A4R3L547</accession>
<keyword evidence="5" id="KW-1185">Reference proteome</keyword>
<proteinExistence type="predicted"/>
<organism evidence="2 4">
    <name type="scientific">Tepidimonas ignava</name>
    <dbReference type="NCBI Taxonomy" id="114249"/>
    <lineage>
        <taxon>Bacteria</taxon>
        <taxon>Pseudomonadati</taxon>
        <taxon>Pseudomonadota</taxon>
        <taxon>Betaproteobacteria</taxon>
        <taxon>Burkholderiales</taxon>
        <taxon>Tepidimonas</taxon>
    </lineage>
</organism>
<evidence type="ECO:0000313" key="5">
    <source>
        <dbReference type="Proteomes" id="UP000315577"/>
    </source>
</evidence>
<evidence type="ECO:0000313" key="3">
    <source>
        <dbReference type="EMBL" id="TSE18944.1"/>
    </source>
</evidence>
<evidence type="ECO:0000313" key="4">
    <source>
        <dbReference type="Proteomes" id="UP000295536"/>
    </source>
</evidence>
<dbReference type="AlphaFoldDB" id="A0A4R3L547"/>
<feature type="domain" description="Baseplate J-like C-terminal" evidence="1">
    <location>
        <begin position="229"/>
        <end position="307"/>
    </location>
</feature>
<evidence type="ECO:0000259" key="1">
    <source>
        <dbReference type="Pfam" id="PF26079"/>
    </source>
</evidence>
<dbReference type="Proteomes" id="UP000295536">
    <property type="component" value="Unassembled WGS sequence"/>
</dbReference>
<evidence type="ECO:0000313" key="2">
    <source>
        <dbReference type="EMBL" id="TCS94118.1"/>
    </source>
</evidence>
<dbReference type="EMBL" id="VJNC01000020">
    <property type="protein sequence ID" value="TSE18944.1"/>
    <property type="molecule type" value="Genomic_DNA"/>
</dbReference>
<dbReference type="EMBL" id="SMAH01000020">
    <property type="protein sequence ID" value="TCS94118.1"/>
    <property type="molecule type" value="Genomic_DNA"/>
</dbReference>
<dbReference type="RefSeq" id="WP_132963593.1">
    <property type="nucleotide sequence ID" value="NZ_SMAH01000020.1"/>
</dbReference>
<gene>
    <name evidence="2" type="ORF">EDC36_12040</name>
    <name evidence="3" type="ORF">Tigna_02391</name>
</gene>
<sequence>MSVIDLSRLPAPAVVETLDFEAILSALKADLIARAPELAPVLALESEPLVKLLEVAAWREMVLRQRVNDATKAVMLPWAVGADLDNLAARYDLARLPGEDDERFRRRVLIGYHALSAAGSRQSWMLRALSVSTDIRQVDVWADRPGRVKVCLLARVAAQAAAMTEAQAAIGEALFGRHPQHDAATPMRWRAATAADAIVAQVAAALLAEDVRPLSVEVDVTTATVKPVQVVATLVHPPGPDGALLAAQARARLMALAAQMRLRVDLTRAQIVAALMVEGLRDVILTQPTADVSVGQGEIAAITDVAISTEARHD</sequence>
<protein>
    <submittedName>
        <fullName evidence="3">Baseplate J-like protein</fullName>
    </submittedName>
    <submittedName>
        <fullName evidence="2">Phage-related baseplate assembly protein</fullName>
    </submittedName>
</protein>
<dbReference type="OrthoDB" id="9793802at2"/>
<dbReference type="PIRSF" id="PIRSF020481">
    <property type="entry name" value="BAP"/>
    <property type="match status" value="1"/>
</dbReference>
<dbReference type="Pfam" id="PF26079">
    <property type="entry name" value="Baseplate_J_C"/>
    <property type="match status" value="1"/>
</dbReference>
<dbReference type="InterPro" id="IPR058530">
    <property type="entry name" value="Baseplate_J-like_C"/>
</dbReference>
<reference evidence="2 4" key="1">
    <citation type="submission" date="2019-03" db="EMBL/GenBank/DDBJ databases">
        <title>Genomic Encyclopedia of Type Strains, Phase IV (KMG-IV): sequencing the most valuable type-strain genomes for metagenomic binning, comparative biology and taxonomic classification.</title>
        <authorList>
            <person name="Goeker M."/>
        </authorList>
    </citation>
    <scope>NUCLEOTIDE SEQUENCE [LARGE SCALE GENOMIC DNA]</scope>
    <source>
        <strain evidence="2 4">DSM 12034</strain>
    </source>
</reference>
<reference evidence="3 5" key="2">
    <citation type="submission" date="2019-07" db="EMBL/GenBank/DDBJ databases">
        <title>Tepidimonas ignava SPS-1037 draft genome.</title>
        <authorList>
            <person name="Da Costa M.S."/>
            <person name="Froufe H.J.C."/>
            <person name="Egas C."/>
            <person name="Albuquerque L."/>
        </authorList>
    </citation>
    <scope>NUCLEOTIDE SEQUENCE [LARGE SCALE GENOMIC DNA]</scope>
    <source>
        <strain evidence="3 5">SPS-1037</strain>
    </source>
</reference>
<dbReference type="InterPro" id="IPR014507">
    <property type="entry name" value="Baseplate_assembly_J_pred"/>
</dbReference>
<dbReference type="Proteomes" id="UP000315577">
    <property type="component" value="Unassembled WGS sequence"/>
</dbReference>
<name>A0A4R3L547_9BURK</name>
<comment type="caution">
    <text evidence="2">The sequence shown here is derived from an EMBL/GenBank/DDBJ whole genome shotgun (WGS) entry which is preliminary data.</text>
</comment>